<dbReference type="AlphaFoldDB" id="A0A840PGV2"/>
<proteinExistence type="predicted"/>
<dbReference type="Proteomes" id="UP000578449">
    <property type="component" value="Unassembled WGS sequence"/>
</dbReference>
<dbReference type="EMBL" id="JACHGN010000022">
    <property type="protein sequence ID" value="MBB5138209.1"/>
    <property type="molecule type" value="Genomic_DNA"/>
</dbReference>
<evidence type="ECO:0000259" key="3">
    <source>
        <dbReference type="Pfam" id="PF19803"/>
    </source>
</evidence>
<feature type="transmembrane region" description="Helical" evidence="2">
    <location>
        <begin position="96"/>
        <end position="117"/>
    </location>
</feature>
<organism evidence="4 5">
    <name type="scientific">Thermocatellispora tengchongensis</name>
    <dbReference type="NCBI Taxonomy" id="1073253"/>
    <lineage>
        <taxon>Bacteria</taxon>
        <taxon>Bacillati</taxon>
        <taxon>Actinomycetota</taxon>
        <taxon>Actinomycetes</taxon>
        <taxon>Streptosporangiales</taxon>
        <taxon>Streptosporangiaceae</taxon>
        <taxon>Thermocatellispora</taxon>
    </lineage>
</organism>
<protein>
    <recommendedName>
        <fullName evidence="3">DUF6286 domain-containing protein</fullName>
    </recommendedName>
</protein>
<feature type="compositionally biased region" description="Low complexity" evidence="1">
    <location>
        <begin position="9"/>
        <end position="21"/>
    </location>
</feature>
<feature type="region of interest" description="Disordered" evidence="1">
    <location>
        <begin position="1"/>
        <end position="41"/>
    </location>
</feature>
<dbReference type="InterPro" id="IPR046253">
    <property type="entry name" value="DUF6286"/>
</dbReference>
<feature type="transmembrane region" description="Helical" evidence="2">
    <location>
        <begin position="43"/>
        <end position="64"/>
    </location>
</feature>
<dbReference type="Pfam" id="PF19803">
    <property type="entry name" value="DUF6286"/>
    <property type="match status" value="1"/>
</dbReference>
<name>A0A840PGV2_9ACTN</name>
<evidence type="ECO:0000313" key="4">
    <source>
        <dbReference type="EMBL" id="MBB5138209.1"/>
    </source>
</evidence>
<keyword evidence="2" id="KW-0472">Membrane</keyword>
<reference evidence="4 5" key="1">
    <citation type="submission" date="2020-08" db="EMBL/GenBank/DDBJ databases">
        <title>Genomic Encyclopedia of Type Strains, Phase IV (KMG-IV): sequencing the most valuable type-strain genomes for metagenomic binning, comparative biology and taxonomic classification.</title>
        <authorList>
            <person name="Goeker M."/>
        </authorList>
    </citation>
    <scope>NUCLEOTIDE SEQUENCE [LARGE SCALE GENOMIC DNA]</scope>
    <source>
        <strain evidence="4 5">DSM 45615</strain>
    </source>
</reference>
<sequence length="214" mass="21914">MVTSLQDKPPGGTTGASAAPGGPDGRQDRSVSRRRRARALRPTRAPAGVAVALVLSVAFSLSAAEAVSTLAGTPLGWVPFERLAVRAAGWSWSDPLVLGAGGAVAATGLLLLLIAVVPGRTRLVPVETADPLLVIGVTRRGLCRSLRAVAESVEGVERAKARLSGGQIEIVVVTEVERTGTVLRQVGAAVGDRLGALGALGGGEVVVRLRRKED</sequence>
<keyword evidence="2" id="KW-1133">Transmembrane helix</keyword>
<dbReference type="RefSeq" id="WP_185055095.1">
    <property type="nucleotide sequence ID" value="NZ_BAABIX010000018.1"/>
</dbReference>
<keyword evidence="5" id="KW-1185">Reference proteome</keyword>
<evidence type="ECO:0000256" key="2">
    <source>
        <dbReference type="SAM" id="Phobius"/>
    </source>
</evidence>
<comment type="caution">
    <text evidence="4">The sequence shown here is derived from an EMBL/GenBank/DDBJ whole genome shotgun (WGS) entry which is preliminary data.</text>
</comment>
<evidence type="ECO:0000256" key="1">
    <source>
        <dbReference type="SAM" id="MobiDB-lite"/>
    </source>
</evidence>
<feature type="compositionally biased region" description="Basic residues" evidence="1">
    <location>
        <begin position="32"/>
        <end position="41"/>
    </location>
</feature>
<evidence type="ECO:0000313" key="5">
    <source>
        <dbReference type="Proteomes" id="UP000578449"/>
    </source>
</evidence>
<keyword evidence="2" id="KW-0812">Transmembrane</keyword>
<accession>A0A840PGV2</accession>
<gene>
    <name evidence="4" type="ORF">HNP84_007962</name>
</gene>
<feature type="domain" description="DUF6286" evidence="3">
    <location>
        <begin position="107"/>
        <end position="210"/>
    </location>
</feature>